<organism evidence="1 2">
    <name type="scientific">Flavobacterium oreochromis</name>
    <dbReference type="NCBI Taxonomy" id="2906078"/>
    <lineage>
        <taxon>Bacteria</taxon>
        <taxon>Pseudomonadati</taxon>
        <taxon>Bacteroidota</taxon>
        <taxon>Flavobacteriia</taxon>
        <taxon>Flavobacteriales</taxon>
        <taxon>Flavobacteriaceae</taxon>
        <taxon>Flavobacterium</taxon>
    </lineage>
</organism>
<evidence type="ECO:0000313" key="2">
    <source>
        <dbReference type="Proteomes" id="UP001621706"/>
    </source>
</evidence>
<dbReference type="EMBL" id="JAZGZP010000010">
    <property type="protein sequence ID" value="MFK7000869.1"/>
    <property type="molecule type" value="Genomic_DNA"/>
</dbReference>
<proteinExistence type="predicted"/>
<comment type="caution">
    <text evidence="1">The sequence shown here is derived from an EMBL/GenBank/DDBJ whole genome shotgun (WGS) entry which is preliminary data.</text>
</comment>
<reference evidence="1 2" key="1">
    <citation type="submission" date="2024-02" db="EMBL/GenBank/DDBJ databases">
        <title>Comparative Genomic Analysis of Flavobacterium Species Causing Columnaris Disease of Freshwater Fish in Thailand: Insights into Virulence and Resistance Mechanisms.</title>
        <authorList>
            <person name="Nguyen D."/>
            <person name="Chokmangmeepisarn P."/>
            <person name="Khianchaikhan K."/>
            <person name="Morishita M."/>
            <person name="Bunnoy A."/>
            <person name="Rodkhum C."/>
        </authorList>
    </citation>
    <scope>NUCLEOTIDE SEQUENCE [LARGE SCALE GENOMIC DNA]</scope>
    <source>
        <strain evidence="1 2">CNRT2201</strain>
    </source>
</reference>
<keyword evidence="2" id="KW-1185">Reference proteome</keyword>
<dbReference type="GeneID" id="96800565"/>
<dbReference type="RefSeq" id="WP_165624180.1">
    <property type="nucleotide sequence ID" value="NZ_JAZGZP010000010.1"/>
</dbReference>
<accession>A0ABW8P8K3</accession>
<gene>
    <name evidence="1" type="ORF">V3I07_08165</name>
</gene>
<sequence>MTDEFKPPIKERSIKQLLDIVCEPKKWNKRAVMLAQNELVNRNVSKETIQQKNKQKNI</sequence>
<name>A0ABW8P8K3_9FLAO</name>
<dbReference type="Proteomes" id="UP001621706">
    <property type="component" value="Unassembled WGS sequence"/>
</dbReference>
<protein>
    <submittedName>
        <fullName evidence="1">Uncharacterized protein</fullName>
    </submittedName>
</protein>
<evidence type="ECO:0000313" key="1">
    <source>
        <dbReference type="EMBL" id="MFK7000869.1"/>
    </source>
</evidence>